<dbReference type="GO" id="GO:0008033">
    <property type="term" value="P:tRNA processing"/>
    <property type="evidence" value="ECO:0007669"/>
    <property type="project" value="UniProtKB-KW"/>
</dbReference>
<dbReference type="PANTHER" id="PTHR12682">
    <property type="entry name" value="ARCHEASE"/>
    <property type="match status" value="1"/>
</dbReference>
<evidence type="ECO:0000256" key="4">
    <source>
        <dbReference type="ARBA" id="ARBA00022837"/>
    </source>
</evidence>
<dbReference type="KEGG" id="dka:DKAM_1139"/>
<evidence type="ECO:0000313" key="7">
    <source>
        <dbReference type="Proteomes" id="UP000006903"/>
    </source>
</evidence>
<dbReference type="InterPro" id="IPR002804">
    <property type="entry name" value="Archease"/>
</dbReference>
<dbReference type="SUPFAM" id="SSF69819">
    <property type="entry name" value="MTH1598-like"/>
    <property type="match status" value="1"/>
</dbReference>
<evidence type="ECO:0000256" key="1">
    <source>
        <dbReference type="ARBA" id="ARBA00007963"/>
    </source>
</evidence>
<evidence type="ECO:0000313" key="6">
    <source>
        <dbReference type="EMBL" id="ACL11465.1"/>
    </source>
</evidence>
<organism evidence="6 7">
    <name type="scientific">Desulfurococcus amylolyticus (strain DSM 18924 / JCM 16383 / VKM B-2413 / 1221n)</name>
    <name type="common">Desulfurococcus kamchatkensis</name>
    <dbReference type="NCBI Taxonomy" id="490899"/>
    <lineage>
        <taxon>Archaea</taxon>
        <taxon>Thermoproteota</taxon>
        <taxon>Thermoprotei</taxon>
        <taxon>Desulfurococcales</taxon>
        <taxon>Desulfurococcaceae</taxon>
        <taxon>Desulfurococcus</taxon>
    </lineage>
</organism>
<dbReference type="Gene3D" id="3.55.10.10">
    <property type="entry name" value="Archease domain"/>
    <property type="match status" value="1"/>
</dbReference>
<protein>
    <submittedName>
        <fullName evidence="6">DUF101 domain containing protein</fullName>
    </submittedName>
</protein>
<dbReference type="EMBL" id="CP001140">
    <property type="protein sequence ID" value="ACL11465.1"/>
    <property type="molecule type" value="Genomic_DNA"/>
</dbReference>
<dbReference type="InterPro" id="IPR023572">
    <property type="entry name" value="Archease_dom"/>
</dbReference>
<dbReference type="STRING" id="490899.DKAM_1139"/>
<dbReference type="eggNOG" id="arCOG04055">
    <property type="taxonomic scope" value="Archaea"/>
</dbReference>
<dbReference type="RefSeq" id="WP_012608806.1">
    <property type="nucleotide sequence ID" value="NC_011766.1"/>
</dbReference>
<dbReference type="HOGENOM" id="CLU_111362_3_0_2"/>
<gene>
    <name evidence="6" type="ordered locus">DKAM_1139</name>
</gene>
<dbReference type="AlphaFoldDB" id="B8D5T4"/>
<dbReference type="Pfam" id="PF01951">
    <property type="entry name" value="Archease"/>
    <property type="match status" value="1"/>
</dbReference>
<dbReference type="Proteomes" id="UP000006903">
    <property type="component" value="Chromosome"/>
</dbReference>
<keyword evidence="3" id="KW-0479">Metal-binding</keyword>
<name>B8D5T4_DESA1</name>
<comment type="similarity">
    <text evidence="1">Belongs to the archease family.</text>
</comment>
<accession>B8D5T4</accession>
<evidence type="ECO:0000256" key="3">
    <source>
        <dbReference type="ARBA" id="ARBA00022723"/>
    </source>
</evidence>
<evidence type="ECO:0000256" key="2">
    <source>
        <dbReference type="ARBA" id="ARBA00022694"/>
    </source>
</evidence>
<evidence type="ECO:0000259" key="5">
    <source>
        <dbReference type="Pfam" id="PF01951"/>
    </source>
</evidence>
<dbReference type="GO" id="GO:0046872">
    <property type="term" value="F:metal ion binding"/>
    <property type="evidence" value="ECO:0007669"/>
    <property type="project" value="UniProtKB-KW"/>
</dbReference>
<dbReference type="GeneID" id="7171231"/>
<dbReference type="PANTHER" id="PTHR12682:SF11">
    <property type="entry name" value="PROTEIN ARCHEASE"/>
    <property type="match status" value="1"/>
</dbReference>
<dbReference type="InterPro" id="IPR036820">
    <property type="entry name" value="Archease_dom_sf"/>
</dbReference>
<feature type="domain" description="Archease" evidence="5">
    <location>
        <begin position="13"/>
        <end position="155"/>
    </location>
</feature>
<keyword evidence="4" id="KW-0106">Calcium</keyword>
<proteinExistence type="inferred from homology"/>
<keyword evidence="2" id="KW-0819">tRNA processing</keyword>
<reference evidence="6 7" key="1">
    <citation type="journal article" date="2009" name="J. Bacteriol.">
        <title>Complete genome sequence of the anaerobic, protein-degrading hyperthermophilic crenarchaeon Desulfurococcus kamchatkensis.</title>
        <authorList>
            <person name="Ravin N.V."/>
            <person name="Mardanov A.V."/>
            <person name="Beletsky A.V."/>
            <person name="Kublanov I.V."/>
            <person name="Kolganova T.V."/>
            <person name="Lebedinsky A.V."/>
            <person name="Chernyh N.A."/>
            <person name="Bonch-Osmolovskaya E.A."/>
            <person name="Skryabin K.G."/>
        </authorList>
    </citation>
    <scope>NUCLEOTIDE SEQUENCE [LARGE SCALE GENOMIC DNA]</scope>
    <source>
        <strain evidence="7">DSM 18924 / JCM 16383 / VKM B-2413 / 1221n</strain>
    </source>
</reference>
<sequence>MGEEVIASRNDRFDFLEHMSDIYVRAYGKDILELFENSGLALFDSMTNIDHLRPAVEKRLEVDGFDMENLLYKWLESLLLLYYSEKLMCGSIGVEELSIERINGDLSYKLKARVLCEEFNPLRHEARVEVKSPTYNLMRILKQEDKWVAYFVLDI</sequence>